<organism evidence="2 3">
    <name type="scientific">Stephania yunnanensis</name>
    <dbReference type="NCBI Taxonomy" id="152371"/>
    <lineage>
        <taxon>Eukaryota</taxon>
        <taxon>Viridiplantae</taxon>
        <taxon>Streptophyta</taxon>
        <taxon>Embryophyta</taxon>
        <taxon>Tracheophyta</taxon>
        <taxon>Spermatophyta</taxon>
        <taxon>Magnoliopsida</taxon>
        <taxon>Ranunculales</taxon>
        <taxon>Menispermaceae</taxon>
        <taxon>Menispermoideae</taxon>
        <taxon>Cissampelideae</taxon>
        <taxon>Stephania</taxon>
    </lineage>
</organism>
<keyword evidence="3" id="KW-1185">Reference proteome</keyword>
<evidence type="ECO:0000313" key="3">
    <source>
        <dbReference type="Proteomes" id="UP001420932"/>
    </source>
</evidence>
<comment type="caution">
    <text evidence="2">The sequence shown here is derived from an EMBL/GenBank/DDBJ whole genome shotgun (WGS) entry which is preliminary data.</text>
</comment>
<gene>
    <name evidence="2" type="ORF">Syun_003617</name>
</gene>
<dbReference type="PROSITE" id="PS50222">
    <property type="entry name" value="EF_HAND_2"/>
    <property type="match status" value="1"/>
</dbReference>
<dbReference type="GO" id="GO:0005509">
    <property type="term" value="F:calcium ion binding"/>
    <property type="evidence" value="ECO:0007669"/>
    <property type="project" value="InterPro"/>
</dbReference>
<proteinExistence type="predicted"/>
<dbReference type="EMBL" id="JBBNAF010000002">
    <property type="protein sequence ID" value="KAK9162715.1"/>
    <property type="molecule type" value="Genomic_DNA"/>
</dbReference>
<dbReference type="SUPFAM" id="SSF47473">
    <property type="entry name" value="EF-hand"/>
    <property type="match status" value="1"/>
</dbReference>
<dbReference type="AlphaFoldDB" id="A0AAP0Q0R5"/>
<evidence type="ECO:0000313" key="2">
    <source>
        <dbReference type="EMBL" id="KAK9162715.1"/>
    </source>
</evidence>
<reference evidence="2 3" key="1">
    <citation type="submission" date="2024-01" db="EMBL/GenBank/DDBJ databases">
        <title>Genome assemblies of Stephania.</title>
        <authorList>
            <person name="Yang L."/>
        </authorList>
    </citation>
    <scope>NUCLEOTIDE SEQUENCE [LARGE SCALE GENOMIC DNA]</scope>
    <source>
        <strain evidence="2">YNDBR</strain>
        <tissue evidence="2">Leaf</tissue>
    </source>
</reference>
<feature type="domain" description="EF-hand" evidence="1">
    <location>
        <begin position="30"/>
        <end position="65"/>
    </location>
</feature>
<dbReference type="InterPro" id="IPR011992">
    <property type="entry name" value="EF-hand-dom_pair"/>
</dbReference>
<dbReference type="Gene3D" id="1.10.238.10">
    <property type="entry name" value="EF-hand"/>
    <property type="match status" value="1"/>
</dbReference>
<accession>A0AAP0Q0R5</accession>
<sequence length="103" mass="12014">MMRVGELDGNGFVELNEFVKMNTKEVGLKEEMEDLNKVFKFFDMDKNGSIFPKELQNLLRSVGDSCSVEYFLSWLKEKYAKTMRRYDVKAIVLTGESQIQLPF</sequence>
<dbReference type="SMART" id="SM00054">
    <property type="entry name" value="EFh"/>
    <property type="match status" value="2"/>
</dbReference>
<evidence type="ECO:0000259" key="1">
    <source>
        <dbReference type="PROSITE" id="PS50222"/>
    </source>
</evidence>
<protein>
    <recommendedName>
        <fullName evidence="1">EF-hand domain-containing protein</fullName>
    </recommendedName>
</protein>
<dbReference type="Pfam" id="PF13405">
    <property type="entry name" value="EF-hand_6"/>
    <property type="match status" value="1"/>
</dbReference>
<name>A0AAP0Q0R5_9MAGN</name>
<dbReference type="InterPro" id="IPR002048">
    <property type="entry name" value="EF_hand_dom"/>
</dbReference>
<dbReference type="Proteomes" id="UP001420932">
    <property type="component" value="Unassembled WGS sequence"/>
</dbReference>